<organism evidence="1 2">
    <name type="scientific">Tagetes erecta</name>
    <name type="common">African marigold</name>
    <dbReference type="NCBI Taxonomy" id="13708"/>
    <lineage>
        <taxon>Eukaryota</taxon>
        <taxon>Viridiplantae</taxon>
        <taxon>Streptophyta</taxon>
        <taxon>Embryophyta</taxon>
        <taxon>Tracheophyta</taxon>
        <taxon>Spermatophyta</taxon>
        <taxon>Magnoliopsida</taxon>
        <taxon>eudicotyledons</taxon>
        <taxon>Gunneridae</taxon>
        <taxon>Pentapetalae</taxon>
        <taxon>asterids</taxon>
        <taxon>campanulids</taxon>
        <taxon>Asterales</taxon>
        <taxon>Asteraceae</taxon>
        <taxon>Asteroideae</taxon>
        <taxon>Heliantheae alliance</taxon>
        <taxon>Tageteae</taxon>
        <taxon>Tagetes</taxon>
    </lineage>
</organism>
<comment type="caution">
    <text evidence="1">The sequence shown here is derived from an EMBL/GenBank/DDBJ whole genome shotgun (WGS) entry which is preliminary data.</text>
</comment>
<dbReference type="Proteomes" id="UP001229421">
    <property type="component" value="Unassembled WGS sequence"/>
</dbReference>
<protein>
    <submittedName>
        <fullName evidence="1">Uncharacterized protein</fullName>
    </submittedName>
</protein>
<dbReference type="EMBL" id="JAUHHV010000003">
    <property type="protein sequence ID" value="KAK1429999.1"/>
    <property type="molecule type" value="Genomic_DNA"/>
</dbReference>
<keyword evidence="2" id="KW-1185">Reference proteome</keyword>
<dbReference type="AlphaFoldDB" id="A0AAD8KWL9"/>
<reference evidence="1" key="1">
    <citation type="journal article" date="2023" name="bioRxiv">
        <title>Improved chromosome-level genome assembly for marigold (Tagetes erecta).</title>
        <authorList>
            <person name="Jiang F."/>
            <person name="Yuan L."/>
            <person name="Wang S."/>
            <person name="Wang H."/>
            <person name="Xu D."/>
            <person name="Wang A."/>
            <person name="Fan W."/>
        </authorList>
    </citation>
    <scope>NUCLEOTIDE SEQUENCE</scope>
    <source>
        <strain evidence="1">WSJ</strain>
        <tissue evidence="1">Leaf</tissue>
    </source>
</reference>
<evidence type="ECO:0000313" key="1">
    <source>
        <dbReference type="EMBL" id="KAK1429999.1"/>
    </source>
</evidence>
<sequence length="107" mass="11788">MNPSLNSSSSSSFLCFSLARRKQTEICRSKLDHQPPFFDSLYLAACSSPDAADPPPPPHRLSLSFLLLFASPDSEAATVDCNSCCRPTLHRPSSPSNMFGEFRDLKH</sequence>
<gene>
    <name evidence="1" type="ORF">QVD17_12412</name>
</gene>
<evidence type="ECO:0000313" key="2">
    <source>
        <dbReference type="Proteomes" id="UP001229421"/>
    </source>
</evidence>
<proteinExistence type="predicted"/>
<name>A0AAD8KWL9_TARER</name>
<accession>A0AAD8KWL9</accession>